<keyword evidence="6" id="KW-1185">Reference proteome</keyword>
<feature type="region of interest" description="Disordered" evidence="3">
    <location>
        <begin position="345"/>
        <end position="367"/>
    </location>
</feature>
<dbReference type="InterPro" id="IPR018467">
    <property type="entry name" value="CCT_CS"/>
</dbReference>
<dbReference type="InterPro" id="IPR040390">
    <property type="entry name" value="TIFY/JAZ"/>
</dbReference>
<protein>
    <recommendedName>
        <fullName evidence="2">Protein TIFY</fullName>
    </recommendedName>
    <alternativeName>
        <fullName evidence="2">Jasmonate ZIM domain-containing protein</fullName>
    </alternativeName>
</protein>
<evidence type="ECO:0000256" key="3">
    <source>
        <dbReference type="SAM" id="MobiDB-lite"/>
    </source>
</evidence>
<dbReference type="Pfam" id="PF09425">
    <property type="entry name" value="Jas_motif"/>
    <property type="match status" value="1"/>
</dbReference>
<dbReference type="InterPro" id="IPR010399">
    <property type="entry name" value="Tify_dom"/>
</dbReference>
<feature type="domain" description="Tify" evidence="4">
    <location>
        <begin position="164"/>
        <end position="199"/>
    </location>
</feature>
<accession>A0AAD3SQD0</accession>
<dbReference type="PANTHER" id="PTHR33077:SF90">
    <property type="entry name" value="PROTEIN TIFY 7"/>
    <property type="match status" value="1"/>
</dbReference>
<evidence type="ECO:0000256" key="1">
    <source>
        <dbReference type="ARBA" id="ARBA00008614"/>
    </source>
</evidence>
<sequence length="367" mass="38749">MERDFMGLNSKEPLPAVKEEITETPLDSGLGVPWLSTNKVSALPHFMSFKTVQDDRTKKTASVPISCPGFTPISTADACVHNQIYSAGEIQPLRSMGDAKISESSKTNVFSSSNPFFKPVFVTSGRNLEDTNSEQQFIGGVPMTVPSSLSPVVGITESWNNMKVSAVRGQMTIFFEGTVNVYDDLSPEKAQAIMLLAGNGSSLSHNFAHPRTQVQAPSTKLAAAAAGVAINQPLNSQPCAGLSSHLSVSSDKVVQSGSASTSNDEIMATKTNGVSSAPVRKPESQCVGSSFSAIFVSTMIPSAVPQFRSASLARFLEKRKERVTSVAPYNCDRKASVSAALGKSDANLSSTSDVSGSLPSAGTKNRD</sequence>
<dbReference type="Proteomes" id="UP001279734">
    <property type="component" value="Unassembled WGS sequence"/>
</dbReference>
<comment type="similarity">
    <text evidence="1 2">Belongs to the TIFY/JAZ family.</text>
</comment>
<comment type="subcellular location">
    <subcellularLocation>
        <location evidence="2">Nucleus</location>
    </subcellularLocation>
</comment>
<feature type="compositionally biased region" description="Polar residues" evidence="3">
    <location>
        <begin position="346"/>
        <end position="367"/>
    </location>
</feature>
<comment type="caution">
    <text evidence="5">The sequence shown here is derived from an EMBL/GenBank/DDBJ whole genome shotgun (WGS) entry which is preliminary data.</text>
</comment>
<name>A0AAD3SQD0_NEPGR</name>
<evidence type="ECO:0000259" key="4">
    <source>
        <dbReference type="PROSITE" id="PS51320"/>
    </source>
</evidence>
<feature type="region of interest" description="Disordered" evidence="3">
    <location>
        <begin position="253"/>
        <end position="281"/>
    </location>
</feature>
<gene>
    <name evidence="5" type="ORF">Nepgr_016998</name>
</gene>
<dbReference type="GO" id="GO:0031347">
    <property type="term" value="P:regulation of defense response"/>
    <property type="evidence" value="ECO:0007669"/>
    <property type="project" value="UniProtKB-UniRule"/>
</dbReference>
<keyword evidence="2" id="KW-1184">Jasmonic acid signaling pathway</keyword>
<comment type="function">
    <text evidence="2">Repressor of jasmonate responses.</text>
</comment>
<reference evidence="5" key="1">
    <citation type="submission" date="2023-05" db="EMBL/GenBank/DDBJ databases">
        <title>Nepenthes gracilis genome sequencing.</title>
        <authorList>
            <person name="Fukushima K."/>
        </authorList>
    </citation>
    <scope>NUCLEOTIDE SEQUENCE</scope>
    <source>
        <strain evidence="5">SING2019-196</strain>
    </source>
</reference>
<keyword evidence="2" id="KW-0539">Nucleus</keyword>
<dbReference type="PANTHER" id="PTHR33077">
    <property type="entry name" value="PROTEIN TIFY 4A-RELATED-RELATED"/>
    <property type="match status" value="1"/>
</dbReference>
<dbReference type="AlphaFoldDB" id="A0AAD3SQD0"/>
<comment type="domain">
    <text evidence="2">The jas domain is required for interaction with COI1.</text>
</comment>
<evidence type="ECO:0000313" key="6">
    <source>
        <dbReference type="Proteomes" id="UP001279734"/>
    </source>
</evidence>
<evidence type="ECO:0000256" key="2">
    <source>
        <dbReference type="RuleBase" id="RU369065"/>
    </source>
</evidence>
<dbReference type="EMBL" id="BSYO01000015">
    <property type="protein sequence ID" value="GMH15157.1"/>
    <property type="molecule type" value="Genomic_DNA"/>
</dbReference>
<dbReference type="GO" id="GO:0009611">
    <property type="term" value="P:response to wounding"/>
    <property type="evidence" value="ECO:0007669"/>
    <property type="project" value="UniProtKB-UniRule"/>
</dbReference>
<feature type="compositionally biased region" description="Polar residues" evidence="3">
    <location>
        <begin position="253"/>
        <end position="275"/>
    </location>
</feature>
<evidence type="ECO:0000313" key="5">
    <source>
        <dbReference type="EMBL" id="GMH15157.1"/>
    </source>
</evidence>
<dbReference type="GO" id="GO:0005634">
    <property type="term" value="C:nucleus"/>
    <property type="evidence" value="ECO:0007669"/>
    <property type="project" value="UniProtKB-SubCell"/>
</dbReference>
<dbReference type="PROSITE" id="PS51320">
    <property type="entry name" value="TIFY"/>
    <property type="match status" value="1"/>
</dbReference>
<dbReference type="Pfam" id="PF06200">
    <property type="entry name" value="tify"/>
    <property type="match status" value="1"/>
</dbReference>
<dbReference type="GO" id="GO:2000022">
    <property type="term" value="P:regulation of jasmonic acid mediated signaling pathway"/>
    <property type="evidence" value="ECO:0007669"/>
    <property type="project" value="UniProtKB-UniRule"/>
</dbReference>
<organism evidence="5 6">
    <name type="scientific">Nepenthes gracilis</name>
    <name type="common">Slender pitcher plant</name>
    <dbReference type="NCBI Taxonomy" id="150966"/>
    <lineage>
        <taxon>Eukaryota</taxon>
        <taxon>Viridiplantae</taxon>
        <taxon>Streptophyta</taxon>
        <taxon>Embryophyta</taxon>
        <taxon>Tracheophyta</taxon>
        <taxon>Spermatophyta</taxon>
        <taxon>Magnoliopsida</taxon>
        <taxon>eudicotyledons</taxon>
        <taxon>Gunneridae</taxon>
        <taxon>Pentapetalae</taxon>
        <taxon>Caryophyllales</taxon>
        <taxon>Nepenthaceae</taxon>
        <taxon>Nepenthes</taxon>
    </lineage>
</organism>
<dbReference type="SMART" id="SM00979">
    <property type="entry name" value="TIFY"/>
    <property type="match status" value="1"/>
</dbReference>
<proteinExistence type="inferred from homology"/>